<dbReference type="AlphaFoldDB" id="A0A9D1NJ36"/>
<dbReference type="EMBL" id="DVOG01000079">
    <property type="protein sequence ID" value="HIV04127.1"/>
    <property type="molecule type" value="Genomic_DNA"/>
</dbReference>
<evidence type="ECO:0000313" key="11">
    <source>
        <dbReference type="EMBL" id="HIV04127.1"/>
    </source>
</evidence>
<keyword evidence="4 9" id="KW-0812">Transmembrane</keyword>
<comment type="similarity">
    <text evidence="8">Belongs to the exbB/tolQ family.</text>
</comment>
<evidence type="ECO:0000256" key="2">
    <source>
        <dbReference type="ARBA" id="ARBA00022448"/>
    </source>
</evidence>
<proteinExistence type="inferred from homology"/>
<keyword evidence="3" id="KW-1003">Cell membrane</keyword>
<evidence type="ECO:0000259" key="10">
    <source>
        <dbReference type="Pfam" id="PF01618"/>
    </source>
</evidence>
<comment type="subcellular location">
    <subcellularLocation>
        <location evidence="1">Cell membrane</location>
        <topology evidence="1">Multi-pass membrane protein</topology>
    </subcellularLocation>
    <subcellularLocation>
        <location evidence="8">Membrane</location>
        <topology evidence="8">Multi-pass membrane protein</topology>
    </subcellularLocation>
</comment>
<evidence type="ECO:0000256" key="1">
    <source>
        <dbReference type="ARBA" id="ARBA00004651"/>
    </source>
</evidence>
<feature type="domain" description="MotA/TolQ/ExbB proton channel" evidence="10">
    <location>
        <begin position="80"/>
        <end position="172"/>
    </location>
</feature>
<gene>
    <name evidence="11" type="ORF">IAC75_03120</name>
</gene>
<comment type="caution">
    <text evidence="11">The sequence shown here is derived from an EMBL/GenBank/DDBJ whole genome shotgun (WGS) entry which is preliminary data.</text>
</comment>
<evidence type="ECO:0000256" key="5">
    <source>
        <dbReference type="ARBA" id="ARBA00022927"/>
    </source>
</evidence>
<keyword evidence="2 8" id="KW-0813">Transport</keyword>
<accession>A0A9D1NJ36</accession>
<reference evidence="11" key="1">
    <citation type="submission" date="2020-10" db="EMBL/GenBank/DDBJ databases">
        <authorList>
            <person name="Gilroy R."/>
        </authorList>
    </citation>
    <scope>NUCLEOTIDE SEQUENCE</scope>
    <source>
        <strain evidence="11">10669</strain>
    </source>
</reference>
<reference evidence="11" key="2">
    <citation type="journal article" date="2021" name="PeerJ">
        <title>Extensive microbial diversity within the chicken gut microbiome revealed by metagenomics and culture.</title>
        <authorList>
            <person name="Gilroy R."/>
            <person name="Ravi A."/>
            <person name="Getino M."/>
            <person name="Pursley I."/>
            <person name="Horton D.L."/>
            <person name="Alikhan N.F."/>
            <person name="Baker D."/>
            <person name="Gharbi K."/>
            <person name="Hall N."/>
            <person name="Watson M."/>
            <person name="Adriaenssens E.M."/>
            <person name="Foster-Nyarko E."/>
            <person name="Jarju S."/>
            <person name="Secka A."/>
            <person name="Antonio M."/>
            <person name="Oren A."/>
            <person name="Chaudhuri R.R."/>
            <person name="La Ragione R."/>
            <person name="Hildebrand F."/>
            <person name="Pallen M.J."/>
        </authorList>
    </citation>
    <scope>NUCLEOTIDE SEQUENCE</scope>
    <source>
        <strain evidence="11">10669</strain>
    </source>
</reference>
<evidence type="ECO:0000256" key="7">
    <source>
        <dbReference type="ARBA" id="ARBA00023136"/>
    </source>
</evidence>
<organism evidence="11 12">
    <name type="scientific">Candidatus Spyradosoma merdigallinarum</name>
    <dbReference type="NCBI Taxonomy" id="2840950"/>
    <lineage>
        <taxon>Bacteria</taxon>
        <taxon>Pseudomonadati</taxon>
        <taxon>Verrucomicrobiota</taxon>
        <taxon>Opitutia</taxon>
        <taxon>Opitutia incertae sedis</taxon>
        <taxon>Candidatus Spyradosoma</taxon>
    </lineage>
</organism>
<feature type="transmembrane region" description="Helical" evidence="9">
    <location>
        <begin position="134"/>
        <end position="157"/>
    </location>
</feature>
<name>A0A9D1NJ36_9BACT</name>
<evidence type="ECO:0000256" key="3">
    <source>
        <dbReference type="ARBA" id="ARBA00022475"/>
    </source>
</evidence>
<dbReference type="GO" id="GO:0017038">
    <property type="term" value="P:protein import"/>
    <property type="evidence" value="ECO:0007669"/>
    <property type="project" value="TreeGrafter"/>
</dbReference>
<evidence type="ECO:0000256" key="8">
    <source>
        <dbReference type="RuleBase" id="RU004057"/>
    </source>
</evidence>
<protein>
    <submittedName>
        <fullName evidence="11">MotA/TolQ/ExbB proton channel family protein</fullName>
    </submittedName>
</protein>
<keyword evidence="7 9" id="KW-0472">Membrane</keyword>
<dbReference type="InterPro" id="IPR002898">
    <property type="entry name" value="MotA_ExbB_proton_chnl"/>
</dbReference>
<feature type="transmembrane region" description="Helical" evidence="9">
    <location>
        <begin position="12"/>
        <end position="32"/>
    </location>
</feature>
<evidence type="ECO:0000256" key="4">
    <source>
        <dbReference type="ARBA" id="ARBA00022692"/>
    </source>
</evidence>
<evidence type="ECO:0000313" key="12">
    <source>
        <dbReference type="Proteomes" id="UP000886812"/>
    </source>
</evidence>
<evidence type="ECO:0000256" key="6">
    <source>
        <dbReference type="ARBA" id="ARBA00022989"/>
    </source>
</evidence>
<feature type="transmembrane region" description="Helical" evidence="9">
    <location>
        <begin position="101"/>
        <end position="122"/>
    </location>
</feature>
<dbReference type="PANTHER" id="PTHR30625:SF15">
    <property type="entry name" value="BIOPOLYMER TRANSPORT PROTEIN EXBB"/>
    <property type="match status" value="1"/>
</dbReference>
<dbReference type="Proteomes" id="UP000886812">
    <property type="component" value="Unassembled WGS sequence"/>
</dbReference>
<dbReference type="InterPro" id="IPR050790">
    <property type="entry name" value="ExbB/TolQ_transport"/>
</dbReference>
<dbReference type="GO" id="GO:0005886">
    <property type="term" value="C:plasma membrane"/>
    <property type="evidence" value="ECO:0007669"/>
    <property type="project" value="UniProtKB-SubCell"/>
</dbReference>
<keyword evidence="6 9" id="KW-1133">Transmembrane helix</keyword>
<sequence>MQTFLEGAGWFIWPLGLCSVVAALVVIERLLALREARVLPRKALELILSGDFEAVRKAFPRTAGGRIVNFALTDSPDPAALTAYARLEVSRMERGMFIPESIVSIAPLIGLFGTVYGLYILFPEDGGMPDQQMLVRGVGLALTTTMLGLLIAMPVLLADNFIMRRIEVLAARLALVVERLNARGDGRGRA</sequence>
<keyword evidence="5 8" id="KW-0653">Protein transport</keyword>
<dbReference type="Pfam" id="PF01618">
    <property type="entry name" value="MotA_ExbB"/>
    <property type="match status" value="1"/>
</dbReference>
<evidence type="ECO:0000256" key="9">
    <source>
        <dbReference type="SAM" id="Phobius"/>
    </source>
</evidence>
<dbReference type="PANTHER" id="PTHR30625">
    <property type="entry name" value="PROTEIN TOLQ"/>
    <property type="match status" value="1"/>
</dbReference>